<evidence type="ECO:0000256" key="8">
    <source>
        <dbReference type="ARBA" id="ARBA00023136"/>
    </source>
</evidence>
<comment type="caution">
    <text evidence="12">The sequence shown here is derived from an EMBL/GenBank/DDBJ whole genome shotgun (WGS) entry which is preliminary data.</text>
</comment>
<dbReference type="InterPro" id="IPR003594">
    <property type="entry name" value="HATPase_dom"/>
</dbReference>
<dbReference type="SUPFAM" id="SSF55874">
    <property type="entry name" value="ATPase domain of HSP90 chaperone/DNA topoisomerase II/histidine kinase"/>
    <property type="match status" value="1"/>
</dbReference>
<dbReference type="RefSeq" id="WP_224124242.1">
    <property type="nucleotide sequence ID" value="NZ_JAIQZJ010000011.1"/>
</dbReference>
<evidence type="ECO:0000256" key="6">
    <source>
        <dbReference type="ARBA" id="ARBA00022989"/>
    </source>
</evidence>
<dbReference type="PROSITE" id="PS50109">
    <property type="entry name" value="HIS_KIN"/>
    <property type="match status" value="1"/>
</dbReference>
<keyword evidence="2" id="KW-1003">Cell membrane</keyword>
<dbReference type="CDD" id="cd16917">
    <property type="entry name" value="HATPase_UhpB-NarQ-NarX-like"/>
    <property type="match status" value="1"/>
</dbReference>
<evidence type="ECO:0000256" key="7">
    <source>
        <dbReference type="ARBA" id="ARBA00023012"/>
    </source>
</evidence>
<dbReference type="InterPro" id="IPR011712">
    <property type="entry name" value="Sig_transdc_His_kin_sub3_dim/P"/>
</dbReference>
<evidence type="ECO:0000256" key="5">
    <source>
        <dbReference type="ARBA" id="ARBA00022777"/>
    </source>
</evidence>
<dbReference type="PANTHER" id="PTHR24421:SF37">
    <property type="entry name" value="SENSOR HISTIDINE KINASE NARS"/>
    <property type="match status" value="1"/>
</dbReference>
<keyword evidence="4 10" id="KW-0812">Transmembrane</keyword>
<gene>
    <name evidence="12" type="ORF">K8U61_17040</name>
</gene>
<dbReference type="Proteomes" id="UP000780875">
    <property type="component" value="Unassembled WGS sequence"/>
</dbReference>
<name>A0ABS7UFT4_9ACTN</name>
<evidence type="ECO:0000256" key="1">
    <source>
        <dbReference type="ARBA" id="ARBA00004651"/>
    </source>
</evidence>
<evidence type="ECO:0000313" key="13">
    <source>
        <dbReference type="Proteomes" id="UP000780875"/>
    </source>
</evidence>
<protein>
    <submittedName>
        <fullName evidence="12">Histidine kinase</fullName>
    </submittedName>
</protein>
<keyword evidence="5 12" id="KW-0418">Kinase</keyword>
<keyword evidence="6 10" id="KW-1133">Transmembrane helix</keyword>
<evidence type="ECO:0000256" key="4">
    <source>
        <dbReference type="ARBA" id="ARBA00022692"/>
    </source>
</evidence>
<keyword evidence="13" id="KW-1185">Reference proteome</keyword>
<evidence type="ECO:0000259" key="11">
    <source>
        <dbReference type="PROSITE" id="PS50109"/>
    </source>
</evidence>
<dbReference type="Pfam" id="PF02518">
    <property type="entry name" value="HATPase_c"/>
    <property type="match status" value="1"/>
</dbReference>
<dbReference type="InterPro" id="IPR050482">
    <property type="entry name" value="Sensor_HK_TwoCompSys"/>
</dbReference>
<dbReference type="InterPro" id="IPR036890">
    <property type="entry name" value="HATPase_C_sf"/>
</dbReference>
<evidence type="ECO:0000256" key="9">
    <source>
        <dbReference type="SAM" id="MobiDB-lite"/>
    </source>
</evidence>
<keyword evidence="8 10" id="KW-0472">Membrane</keyword>
<dbReference type="Pfam" id="PF07730">
    <property type="entry name" value="HisKA_3"/>
    <property type="match status" value="1"/>
</dbReference>
<dbReference type="EMBL" id="JAIQZJ010000011">
    <property type="protein sequence ID" value="MBZ5739883.1"/>
    <property type="molecule type" value="Genomic_DNA"/>
</dbReference>
<feature type="transmembrane region" description="Helical" evidence="10">
    <location>
        <begin position="194"/>
        <end position="215"/>
    </location>
</feature>
<organism evidence="12 13">
    <name type="scientific">Nocardioides mangrovi</name>
    <dbReference type="NCBI Taxonomy" id="2874580"/>
    <lineage>
        <taxon>Bacteria</taxon>
        <taxon>Bacillati</taxon>
        <taxon>Actinomycetota</taxon>
        <taxon>Actinomycetes</taxon>
        <taxon>Propionibacteriales</taxon>
        <taxon>Nocardioidaceae</taxon>
        <taxon>Nocardioides</taxon>
    </lineage>
</organism>
<dbReference type="InterPro" id="IPR005467">
    <property type="entry name" value="His_kinase_dom"/>
</dbReference>
<proteinExistence type="predicted"/>
<sequence length="434" mass="46189">MRVLRSPVALFLMLGLLTVVGIIVATNKLADRAARQEAIAEAAGTTEVLARSVVEPDVPKGLINTTPRKLAAADKMDRAVTPRLLDVSTVDRVNIWTEDGRNVYSSEGPDLLGRKFSLSDAQLAVLEDGGAGSEIADPDRPENRSVTGADSGRGLVQTYTRISSPEGEPLLLEAYYTLDEIEQRRAEIYSSFRWITIAPLVLMILVATAILLGLTRELRRGAAERERLLRSAMEASDAERRRIARDLHDSVVQDLAGTAFAVTAVARQPNTEPAAKETLDDAGAALRGSLKALRSLLAEIHPPELSADGLAAALADLIAPAGAAGIQASVSVEGAETISNEKAALVWRVAQEAVRNTIRHSEASTLAVTVRGDGSRLTLEVVDDGVGFEPRGQRGRDSYGLRGLRSLVVDSGGALDVRSSPGDGTTVHMEVDAQ</sequence>
<accession>A0ABS7UFT4</accession>
<comment type="subcellular location">
    <subcellularLocation>
        <location evidence="1">Cell membrane</location>
        <topology evidence="1">Multi-pass membrane protein</topology>
    </subcellularLocation>
</comment>
<reference evidence="12 13" key="1">
    <citation type="submission" date="2021-09" db="EMBL/GenBank/DDBJ databases">
        <title>Whole genome sequence of Nocardioides sp. GBK3QG-3.</title>
        <authorList>
            <person name="Tuo L."/>
        </authorList>
    </citation>
    <scope>NUCLEOTIDE SEQUENCE [LARGE SCALE GENOMIC DNA]</scope>
    <source>
        <strain evidence="12 13">GBK3QG-3</strain>
    </source>
</reference>
<evidence type="ECO:0000256" key="10">
    <source>
        <dbReference type="SAM" id="Phobius"/>
    </source>
</evidence>
<evidence type="ECO:0000256" key="2">
    <source>
        <dbReference type="ARBA" id="ARBA00022475"/>
    </source>
</evidence>
<dbReference type="Gene3D" id="1.20.5.1930">
    <property type="match status" value="1"/>
</dbReference>
<dbReference type="PANTHER" id="PTHR24421">
    <property type="entry name" value="NITRATE/NITRITE SENSOR PROTEIN NARX-RELATED"/>
    <property type="match status" value="1"/>
</dbReference>
<keyword evidence="3" id="KW-0808">Transferase</keyword>
<feature type="region of interest" description="Disordered" evidence="9">
    <location>
        <begin position="130"/>
        <end position="151"/>
    </location>
</feature>
<evidence type="ECO:0000313" key="12">
    <source>
        <dbReference type="EMBL" id="MBZ5739883.1"/>
    </source>
</evidence>
<evidence type="ECO:0000256" key="3">
    <source>
        <dbReference type="ARBA" id="ARBA00022679"/>
    </source>
</evidence>
<dbReference type="Gene3D" id="3.30.565.10">
    <property type="entry name" value="Histidine kinase-like ATPase, C-terminal domain"/>
    <property type="match status" value="1"/>
</dbReference>
<keyword evidence="7" id="KW-0902">Two-component regulatory system</keyword>
<feature type="domain" description="Histidine kinase" evidence="11">
    <location>
        <begin position="246"/>
        <end position="434"/>
    </location>
</feature>
<dbReference type="SMART" id="SM00387">
    <property type="entry name" value="HATPase_c"/>
    <property type="match status" value="1"/>
</dbReference>
<dbReference type="GO" id="GO:0016301">
    <property type="term" value="F:kinase activity"/>
    <property type="evidence" value="ECO:0007669"/>
    <property type="project" value="UniProtKB-KW"/>
</dbReference>